<dbReference type="GO" id="GO:0004181">
    <property type="term" value="F:metallocarboxypeptidase activity"/>
    <property type="evidence" value="ECO:0007669"/>
    <property type="project" value="InterPro"/>
</dbReference>
<evidence type="ECO:0000256" key="6">
    <source>
        <dbReference type="ARBA" id="ARBA00023049"/>
    </source>
</evidence>
<gene>
    <name evidence="10" type="ORF">GNZ18_35660</name>
</gene>
<evidence type="ECO:0000256" key="7">
    <source>
        <dbReference type="PROSITE-ProRule" id="PRU01379"/>
    </source>
</evidence>
<keyword evidence="11" id="KW-1185">Reference proteome</keyword>
<dbReference type="EMBL" id="WOFH01000017">
    <property type="protein sequence ID" value="MUN41886.1"/>
    <property type="molecule type" value="Genomic_DNA"/>
</dbReference>
<keyword evidence="4" id="KW-0378">Hydrolase</keyword>
<evidence type="ECO:0000256" key="4">
    <source>
        <dbReference type="ARBA" id="ARBA00022801"/>
    </source>
</evidence>
<dbReference type="PROSITE" id="PS52035">
    <property type="entry name" value="PEPTIDASE_M14"/>
    <property type="match status" value="1"/>
</dbReference>
<evidence type="ECO:0000256" key="5">
    <source>
        <dbReference type="ARBA" id="ARBA00022833"/>
    </source>
</evidence>
<name>A0A7K1LCA1_9ACTN</name>
<keyword evidence="3" id="KW-0645">Protease</keyword>
<protein>
    <submittedName>
        <fullName evidence="10">Peptidase M14</fullName>
    </submittedName>
</protein>
<dbReference type="InterPro" id="IPR033810">
    <property type="entry name" value="Carboxypeptidase_T"/>
</dbReference>
<keyword evidence="8" id="KW-0732">Signal</keyword>
<keyword evidence="6" id="KW-0482">Metalloprotease</keyword>
<proteinExistence type="inferred from homology"/>
<dbReference type="SMART" id="SM00631">
    <property type="entry name" value="Zn_pept"/>
    <property type="match status" value="1"/>
</dbReference>
<comment type="similarity">
    <text evidence="2 7">Belongs to the peptidase M14 family.</text>
</comment>
<feature type="active site" description="Proton donor/acceptor" evidence="7">
    <location>
        <position position="385"/>
    </location>
</feature>
<evidence type="ECO:0000256" key="3">
    <source>
        <dbReference type="ARBA" id="ARBA00022670"/>
    </source>
</evidence>
<evidence type="ECO:0000256" key="2">
    <source>
        <dbReference type="ARBA" id="ARBA00005988"/>
    </source>
</evidence>
<comment type="cofactor">
    <cofactor evidence="1">
        <name>Zn(2+)</name>
        <dbReference type="ChEBI" id="CHEBI:29105"/>
    </cofactor>
</comment>
<feature type="domain" description="Peptidase M14" evidence="9">
    <location>
        <begin position="115"/>
        <end position="416"/>
    </location>
</feature>
<evidence type="ECO:0000313" key="11">
    <source>
        <dbReference type="Proteomes" id="UP000432015"/>
    </source>
</evidence>
<feature type="chain" id="PRO_5029744806" evidence="8">
    <location>
        <begin position="24"/>
        <end position="541"/>
    </location>
</feature>
<dbReference type="CDD" id="cd03859">
    <property type="entry name" value="M14_CPT"/>
    <property type="match status" value="1"/>
</dbReference>
<accession>A0A7K1LCA1</accession>
<feature type="signal peptide" evidence="8">
    <location>
        <begin position="1"/>
        <end position="23"/>
    </location>
</feature>
<dbReference type="PANTHER" id="PTHR11705:SF143">
    <property type="entry name" value="SLL0236 PROTEIN"/>
    <property type="match status" value="1"/>
</dbReference>
<dbReference type="Proteomes" id="UP000432015">
    <property type="component" value="Unassembled WGS sequence"/>
</dbReference>
<dbReference type="Pfam" id="PF00246">
    <property type="entry name" value="Peptidase_M14"/>
    <property type="match status" value="1"/>
</dbReference>
<keyword evidence="5" id="KW-0862">Zinc</keyword>
<dbReference type="RefSeq" id="WP_156221117.1">
    <property type="nucleotide sequence ID" value="NZ_WOFH01000017.1"/>
</dbReference>
<evidence type="ECO:0000256" key="1">
    <source>
        <dbReference type="ARBA" id="ARBA00001947"/>
    </source>
</evidence>
<evidence type="ECO:0000259" key="9">
    <source>
        <dbReference type="PROSITE" id="PS52035"/>
    </source>
</evidence>
<dbReference type="GO" id="GO:0006508">
    <property type="term" value="P:proteolysis"/>
    <property type="evidence" value="ECO:0007669"/>
    <property type="project" value="UniProtKB-KW"/>
</dbReference>
<dbReference type="InterPro" id="IPR000834">
    <property type="entry name" value="Peptidase_M14"/>
</dbReference>
<evidence type="ECO:0000256" key="8">
    <source>
        <dbReference type="SAM" id="SignalP"/>
    </source>
</evidence>
<evidence type="ECO:0000313" key="10">
    <source>
        <dbReference type="EMBL" id="MUN41886.1"/>
    </source>
</evidence>
<organism evidence="10 11">
    <name type="scientific">Actinomadura litoris</name>
    <dbReference type="NCBI Taxonomy" id="2678616"/>
    <lineage>
        <taxon>Bacteria</taxon>
        <taxon>Bacillati</taxon>
        <taxon>Actinomycetota</taxon>
        <taxon>Actinomycetes</taxon>
        <taxon>Streptosporangiales</taxon>
        <taxon>Thermomonosporaceae</taxon>
        <taxon>Actinomadura</taxon>
    </lineage>
</organism>
<dbReference type="SUPFAM" id="SSF53187">
    <property type="entry name" value="Zn-dependent exopeptidases"/>
    <property type="match status" value="1"/>
</dbReference>
<sequence length="541" mass="58562">MRPFAASAAALALSAALVSPAHAAPGGAAKEQIVRVDVPDAPSARRLAGLGLDLAEASGPGWADVVLRSPSDAAALRGAGYTWRVRVADLGADRERDRAYAARTARSPLPSGRTSYRTLRDYESEMAALARRHPSRVRGFTLPERTLEGRRVRGIEIGHHVSARDGRPVFLMVGLHHAREWPSGEMAMEFGYDLLRRDGRDREITRLLDTTRVVLVPVVNPDGFNLSRGGGALEYKRKNCRVVDGKDAPPPLCAKPANEELGVDVNRNYGFGWGGTGSSADRTAGDYHGAGPFSEPESRNIRDLVSSRQVTTLITNHTYGGTILRPYFSKAEGVAPDERAYKALSDAMSAQNGYTGMRSGDDYETTGETNDWSYYATRGLGYTIEFGRKSFHPAFETLVDEYHGTGPTAGKGARGAFLVALRNAADRGAHSVLRGRAPGGATLSITKGFTLWTSPVGARKPRPVPTRLTSSMRVPANGRFVWDVNPSVRPEPPFTPAGQKPVTGLLQEKWTLTCTARGHSSTVRVLVDRGRQAYLDLGRCR</sequence>
<dbReference type="AlphaFoldDB" id="A0A7K1LCA1"/>
<dbReference type="GO" id="GO:0008270">
    <property type="term" value="F:zinc ion binding"/>
    <property type="evidence" value="ECO:0007669"/>
    <property type="project" value="InterPro"/>
</dbReference>
<dbReference type="GO" id="GO:0005615">
    <property type="term" value="C:extracellular space"/>
    <property type="evidence" value="ECO:0007669"/>
    <property type="project" value="TreeGrafter"/>
</dbReference>
<dbReference type="PANTHER" id="PTHR11705">
    <property type="entry name" value="PROTEASE FAMILY M14 CARBOXYPEPTIDASE A,B"/>
    <property type="match status" value="1"/>
</dbReference>
<dbReference type="Gene3D" id="3.40.630.10">
    <property type="entry name" value="Zn peptidases"/>
    <property type="match status" value="1"/>
</dbReference>
<reference evidence="10 11" key="1">
    <citation type="submission" date="2019-11" db="EMBL/GenBank/DDBJ databases">
        <authorList>
            <person name="Cao P."/>
        </authorList>
    </citation>
    <scope>NUCLEOTIDE SEQUENCE [LARGE SCALE GENOMIC DNA]</scope>
    <source>
        <strain evidence="10 11">NEAU-AAG5</strain>
    </source>
</reference>
<comment type="caution">
    <text evidence="10">The sequence shown here is derived from an EMBL/GenBank/DDBJ whole genome shotgun (WGS) entry which is preliminary data.</text>
</comment>